<evidence type="ECO:0000313" key="2">
    <source>
        <dbReference type="Proteomes" id="UP000526734"/>
    </source>
</evidence>
<dbReference type="RefSeq" id="WP_182889947.1">
    <property type="nucleotide sequence ID" value="NZ_JACGZW010000002.1"/>
</dbReference>
<evidence type="ECO:0000313" key="1">
    <source>
        <dbReference type="EMBL" id="MBB1152789.1"/>
    </source>
</evidence>
<keyword evidence="2" id="KW-1185">Reference proteome</keyword>
<dbReference type="Proteomes" id="UP000526734">
    <property type="component" value="Unassembled WGS sequence"/>
</dbReference>
<dbReference type="AlphaFoldDB" id="A0A7W3Z9I5"/>
<dbReference type="EMBL" id="JACGZW010000002">
    <property type="protein sequence ID" value="MBB1152789.1"/>
    <property type="molecule type" value="Genomic_DNA"/>
</dbReference>
<name>A0A7W3Z9I5_9PSEU</name>
<reference evidence="1 2" key="1">
    <citation type="submission" date="2020-08" db="EMBL/GenBank/DDBJ databases">
        <title>Amycolatopsis sp. nov. DR6-1 isolated from Dendrobium heterocarpum.</title>
        <authorList>
            <person name="Tedsree N."/>
            <person name="Kuncharoen N."/>
            <person name="Likhitwitayawuid K."/>
            <person name="Tanasupawat S."/>
        </authorList>
    </citation>
    <scope>NUCLEOTIDE SEQUENCE [LARGE SCALE GENOMIC DNA]</scope>
    <source>
        <strain evidence="1 2">DR6-1</strain>
    </source>
</reference>
<sequence length="77" mass="8541">MTLVDETGRVVATTALHRSGGASDIVDGVWVRTFTFEFTDVPSAERYGVHFGNDHRATMWKDADDAKRNGWQLSLGN</sequence>
<protein>
    <submittedName>
        <fullName evidence="1">Uncharacterized protein</fullName>
    </submittedName>
</protein>
<comment type="caution">
    <text evidence="1">The sequence shown here is derived from an EMBL/GenBank/DDBJ whole genome shotgun (WGS) entry which is preliminary data.</text>
</comment>
<proteinExistence type="predicted"/>
<organism evidence="1 2">
    <name type="scientific">Amycolatopsis dendrobii</name>
    <dbReference type="NCBI Taxonomy" id="2760662"/>
    <lineage>
        <taxon>Bacteria</taxon>
        <taxon>Bacillati</taxon>
        <taxon>Actinomycetota</taxon>
        <taxon>Actinomycetes</taxon>
        <taxon>Pseudonocardiales</taxon>
        <taxon>Pseudonocardiaceae</taxon>
        <taxon>Amycolatopsis</taxon>
    </lineage>
</organism>
<accession>A0A7W3Z9I5</accession>
<gene>
    <name evidence="1" type="ORF">H4281_06590</name>
</gene>